<dbReference type="InterPro" id="IPR004518">
    <property type="entry name" value="MazG-like_dom"/>
</dbReference>
<dbReference type="PANTHER" id="PTHR30522:SF0">
    <property type="entry name" value="NUCLEOSIDE TRIPHOSPHATE PYROPHOSPHOHYDROLASE"/>
    <property type="match status" value="1"/>
</dbReference>
<evidence type="ECO:0000313" key="3">
    <source>
        <dbReference type="Proteomes" id="UP000650524"/>
    </source>
</evidence>
<dbReference type="PANTHER" id="PTHR30522">
    <property type="entry name" value="NUCLEOSIDE TRIPHOSPHATE PYROPHOSPHOHYDROLASE"/>
    <property type="match status" value="1"/>
</dbReference>
<dbReference type="InterPro" id="IPR048011">
    <property type="entry name" value="NTP-PPase_MazG-like_C"/>
</dbReference>
<dbReference type="GO" id="GO:0046047">
    <property type="term" value="P:TTP catabolic process"/>
    <property type="evidence" value="ECO:0007669"/>
    <property type="project" value="TreeGrafter"/>
</dbReference>
<dbReference type="InterPro" id="IPR011551">
    <property type="entry name" value="NTP_PyrPHydrolase_MazG"/>
</dbReference>
<dbReference type="GO" id="GO:0046052">
    <property type="term" value="P:UTP catabolic process"/>
    <property type="evidence" value="ECO:0007669"/>
    <property type="project" value="TreeGrafter"/>
</dbReference>
<sequence>MDINRSADAIRSLVKLVARLRGPGGCPWDAEQTDDTIKIYLLEEAYEVLDALEGVSPREVCSELGDLLFQILFLAQLASERGEFDFNEVVEGITEKMTRRHPHVFGDTRVDGAEDVASNWVKIKRKETGRPKSTSFLLQSVPSDLPALLRAHRLSERASKVGFDWANRDEIWAKVREEVEELGSAINDGDQEGIVEEMGDLLFSLTNLARHSGVNAENILRKGNHKFLERFEKMEARLADSGTGLEEATLDQMNRAWEDVKEGQG</sequence>
<name>A0A8J6MZU0_9DELT</name>
<reference evidence="2 3" key="1">
    <citation type="submission" date="2020-08" db="EMBL/GenBank/DDBJ databases">
        <title>Bridging the membrane lipid divide: bacteria of the FCB group superphylum have the potential to synthesize archaeal ether lipids.</title>
        <authorList>
            <person name="Villanueva L."/>
            <person name="Von Meijenfeldt F.A.B."/>
            <person name="Westbye A.B."/>
            <person name="Yadav S."/>
            <person name="Hopmans E.C."/>
            <person name="Dutilh B.E."/>
            <person name="Sinninghe Damste J.S."/>
        </authorList>
    </citation>
    <scope>NUCLEOTIDE SEQUENCE [LARGE SCALE GENOMIC DNA]</scope>
    <source>
        <strain evidence="2">NIOZ-UU27</strain>
    </source>
</reference>
<accession>A0A8J6MZU0</accession>
<dbReference type="InterPro" id="IPR021130">
    <property type="entry name" value="PRib-ATP_PPHydrolase-like"/>
</dbReference>
<organism evidence="2 3">
    <name type="scientific">Candidatus Desulfacyla euxinica</name>
    <dbReference type="NCBI Taxonomy" id="2841693"/>
    <lineage>
        <taxon>Bacteria</taxon>
        <taxon>Deltaproteobacteria</taxon>
        <taxon>Candidatus Desulfacyla</taxon>
    </lineage>
</organism>
<feature type="domain" description="NTP pyrophosphohydrolase MazG-like" evidence="1">
    <location>
        <begin position="32"/>
        <end position="105"/>
    </location>
</feature>
<dbReference type="SUPFAM" id="SSF101386">
    <property type="entry name" value="all-alpha NTP pyrophosphatases"/>
    <property type="match status" value="2"/>
</dbReference>
<protein>
    <submittedName>
        <fullName evidence="2">Nucleoside triphosphate pyrophosphohydrolase</fullName>
        <ecNumber evidence="2">3.6.1.9</ecNumber>
    </submittedName>
</protein>
<dbReference type="Gene3D" id="1.10.287.1080">
    <property type="entry name" value="MazG-like"/>
    <property type="match status" value="2"/>
</dbReference>
<dbReference type="Proteomes" id="UP000650524">
    <property type="component" value="Unassembled WGS sequence"/>
</dbReference>
<dbReference type="Pfam" id="PF03819">
    <property type="entry name" value="MazG"/>
    <property type="match status" value="1"/>
</dbReference>
<dbReference type="InterPro" id="IPR048015">
    <property type="entry name" value="NTP-PPase_MazG-like_N"/>
</dbReference>
<dbReference type="NCBIfam" id="NF007113">
    <property type="entry name" value="PRK09562.1"/>
    <property type="match status" value="1"/>
</dbReference>
<keyword evidence="2" id="KW-0378">Hydrolase</keyword>
<dbReference type="EMBL" id="JACNJD010000220">
    <property type="protein sequence ID" value="MBC8177612.1"/>
    <property type="molecule type" value="Genomic_DNA"/>
</dbReference>
<dbReference type="GO" id="GO:0006950">
    <property type="term" value="P:response to stress"/>
    <property type="evidence" value="ECO:0007669"/>
    <property type="project" value="UniProtKB-ARBA"/>
</dbReference>
<dbReference type="GO" id="GO:0006203">
    <property type="term" value="P:dGTP catabolic process"/>
    <property type="evidence" value="ECO:0007669"/>
    <property type="project" value="TreeGrafter"/>
</dbReference>
<dbReference type="GO" id="GO:0046081">
    <property type="term" value="P:dUTP catabolic process"/>
    <property type="evidence" value="ECO:0007669"/>
    <property type="project" value="TreeGrafter"/>
</dbReference>
<proteinExistence type="predicted"/>
<evidence type="ECO:0000313" key="2">
    <source>
        <dbReference type="EMBL" id="MBC8177612.1"/>
    </source>
</evidence>
<dbReference type="FunFam" id="1.10.287.1080:FF:000001">
    <property type="entry name" value="Nucleoside triphosphate pyrophosphohydrolase"/>
    <property type="match status" value="1"/>
</dbReference>
<dbReference type="GO" id="GO:0046076">
    <property type="term" value="P:dTTP catabolic process"/>
    <property type="evidence" value="ECO:0007669"/>
    <property type="project" value="TreeGrafter"/>
</dbReference>
<dbReference type="FunFam" id="1.10.287.1080:FF:000003">
    <property type="entry name" value="Nucleoside triphosphate pyrophosphohydrolase"/>
    <property type="match status" value="1"/>
</dbReference>
<comment type="caution">
    <text evidence="2">The sequence shown here is derived from an EMBL/GenBank/DDBJ whole genome shotgun (WGS) entry which is preliminary data.</text>
</comment>
<evidence type="ECO:0000259" key="1">
    <source>
        <dbReference type="Pfam" id="PF03819"/>
    </source>
</evidence>
<dbReference type="GO" id="GO:0046061">
    <property type="term" value="P:dATP catabolic process"/>
    <property type="evidence" value="ECO:0007669"/>
    <property type="project" value="TreeGrafter"/>
</dbReference>
<dbReference type="GO" id="GO:0047429">
    <property type="term" value="F:nucleoside triphosphate diphosphatase activity"/>
    <property type="evidence" value="ECO:0007669"/>
    <property type="project" value="UniProtKB-EC"/>
</dbReference>
<dbReference type="Pfam" id="PF01503">
    <property type="entry name" value="PRA-PH"/>
    <property type="match status" value="1"/>
</dbReference>
<dbReference type="AlphaFoldDB" id="A0A8J6MZU0"/>
<dbReference type="CDD" id="cd11529">
    <property type="entry name" value="NTP-PPase_MazG_Cterm"/>
    <property type="match status" value="1"/>
</dbReference>
<gene>
    <name evidence="2" type="primary">mazG</name>
    <name evidence="2" type="ORF">H8E19_09420</name>
</gene>
<dbReference type="CDD" id="cd11528">
    <property type="entry name" value="NTP-PPase_MazG_Nterm"/>
    <property type="match status" value="1"/>
</dbReference>
<dbReference type="EC" id="3.6.1.9" evidence="2"/>
<dbReference type="NCBIfam" id="TIGR00444">
    <property type="entry name" value="mazG"/>
    <property type="match status" value="1"/>
</dbReference>